<keyword evidence="1" id="KW-1185">Reference proteome</keyword>
<name>A0A7I4YBC5_HAECO</name>
<dbReference type="OMA" id="SMILLIE"/>
<dbReference type="WBParaSite" id="HCON_00076270-00001">
    <property type="protein sequence ID" value="HCON_00076270-00001"/>
    <property type="gene ID" value="HCON_00076270"/>
</dbReference>
<dbReference type="OrthoDB" id="5897211at2759"/>
<accession>A0A7I4YBC5</accession>
<evidence type="ECO:0000313" key="1">
    <source>
        <dbReference type="Proteomes" id="UP000025227"/>
    </source>
</evidence>
<sequence>MKCFGGTRVIILVSPRGGVAYAQNRIDVSMYQAVDLATKTAALMPRNITSMILLIERAIARSRSTPEETQHRTTETMSEYLGAMMQYKNQRCDSPH</sequence>
<organism evidence="1 2">
    <name type="scientific">Haemonchus contortus</name>
    <name type="common">Barber pole worm</name>
    <dbReference type="NCBI Taxonomy" id="6289"/>
    <lineage>
        <taxon>Eukaryota</taxon>
        <taxon>Metazoa</taxon>
        <taxon>Ecdysozoa</taxon>
        <taxon>Nematoda</taxon>
        <taxon>Chromadorea</taxon>
        <taxon>Rhabditida</taxon>
        <taxon>Rhabditina</taxon>
        <taxon>Rhabditomorpha</taxon>
        <taxon>Strongyloidea</taxon>
        <taxon>Trichostrongylidae</taxon>
        <taxon>Haemonchus</taxon>
    </lineage>
</organism>
<evidence type="ECO:0000313" key="2">
    <source>
        <dbReference type="WBParaSite" id="HCON_00076270-00001"/>
    </source>
</evidence>
<dbReference type="AlphaFoldDB" id="A0A7I4YBC5"/>
<dbReference type="Proteomes" id="UP000025227">
    <property type="component" value="Unplaced"/>
</dbReference>
<proteinExistence type="predicted"/>
<protein>
    <submittedName>
        <fullName evidence="2">Transcriptional regulator</fullName>
    </submittedName>
</protein>
<reference evidence="2" key="1">
    <citation type="submission" date="2020-12" db="UniProtKB">
        <authorList>
            <consortium name="WormBaseParasite"/>
        </authorList>
    </citation>
    <scope>IDENTIFICATION</scope>
    <source>
        <strain evidence="2">MHco3</strain>
    </source>
</reference>